<dbReference type="RefSeq" id="XP_007728668.1">
    <property type="nucleotide sequence ID" value="XM_007730478.1"/>
</dbReference>
<evidence type="ECO:0000259" key="2">
    <source>
        <dbReference type="PROSITE" id="PS50822"/>
    </source>
</evidence>
<dbReference type="InterPro" id="IPR045246">
    <property type="entry name" value="Piwi_ago-like"/>
</dbReference>
<sequence length="714" mass="76851">MAAYLASNGGNKAKLAKFVTKLSVNVTHIVRKNKAGRHIPRIKVISGLATRNDGAGLIPPPIVPESGAGPKEVRFWLENSAGPSSSAPGGGRGGAKGGMGGGGAGAGSKKGKQAPKPGPTPAPPQGRYISVYEFFRSGMERAQGFWLLPLPVVNVGTRERPSYLPAQVCHVIPGQASNAQLTPAQTQQIIRFAVRRPAQNAQSIITAGAQMLTGDTSTLDAFNISIRPRLLSVPGRVLNSPSVRYGAQKQAATRFGSWNMQQVQFSAKTNLPYWTYLWISSPTVDPWRDEEELQTSVRKFTAKLGELGITCSDCTRGMRITVGPGPGTVESRIDEAFHRFTSSPNRPPPKLVLAILPAADVAIYNRVKYACDVREGLINVCVIASKFAKANDQYLANVGLKFNLKLGGINQSLEPSKLGLLSQGKTMVVGIDVTHPSPGSAATAPSVAGIVASIDKGLGQWPADLAIQTARQEMVAGLQSLMEARLALWKSHNGVYPENILIYRDGVSEGQYNLVLDQELPEVRSACAKLYSATATKQGLPRITIVIVGKRHHIRFYPTDSKQADRSSNPQNGTVVDRGVTEARNWDFFMQAHTAIQGTARPAHYYVVWDEIFQARQGSGYPPPFKNAADVLEDLTHNMCYLFGRATKAVSICPPAYYADLVCERARCYMSGLFNPSGASSAGSVGEGDESTSHGPDSSLVKIHPNVRNSMFYV</sequence>
<dbReference type="STRING" id="1182542.W9YGU8"/>
<dbReference type="Gene3D" id="3.30.420.10">
    <property type="entry name" value="Ribonuclease H-like superfamily/Ribonuclease H"/>
    <property type="match status" value="1"/>
</dbReference>
<dbReference type="EMBL" id="AMGY01000001">
    <property type="protein sequence ID" value="EXJ91778.1"/>
    <property type="molecule type" value="Genomic_DNA"/>
</dbReference>
<evidence type="ECO:0000313" key="4">
    <source>
        <dbReference type="Proteomes" id="UP000019478"/>
    </source>
</evidence>
<dbReference type="Proteomes" id="UP000019478">
    <property type="component" value="Unassembled WGS sequence"/>
</dbReference>
<dbReference type="InterPro" id="IPR003165">
    <property type="entry name" value="Piwi"/>
</dbReference>
<name>W9YGU8_9EURO</name>
<dbReference type="PROSITE" id="PS50822">
    <property type="entry name" value="PIWI"/>
    <property type="match status" value="1"/>
</dbReference>
<accession>W9YGU8</accession>
<dbReference type="AlphaFoldDB" id="W9YGU8"/>
<dbReference type="GO" id="GO:0003676">
    <property type="term" value="F:nucleic acid binding"/>
    <property type="evidence" value="ECO:0007669"/>
    <property type="project" value="InterPro"/>
</dbReference>
<evidence type="ECO:0000256" key="1">
    <source>
        <dbReference type="SAM" id="MobiDB-lite"/>
    </source>
</evidence>
<dbReference type="Pfam" id="PF16488">
    <property type="entry name" value="ArgoL2"/>
    <property type="match status" value="1"/>
</dbReference>
<feature type="compositionally biased region" description="Gly residues" evidence="1">
    <location>
        <begin position="88"/>
        <end position="108"/>
    </location>
</feature>
<gene>
    <name evidence="3" type="ORF">A1O3_00328</name>
</gene>
<dbReference type="PANTHER" id="PTHR22891">
    <property type="entry name" value="EUKARYOTIC TRANSLATION INITIATION FACTOR 2C"/>
    <property type="match status" value="1"/>
</dbReference>
<dbReference type="eggNOG" id="KOG1041">
    <property type="taxonomic scope" value="Eukaryota"/>
</dbReference>
<feature type="region of interest" description="Disordered" evidence="1">
    <location>
        <begin position="79"/>
        <end position="127"/>
    </location>
</feature>
<dbReference type="InterPro" id="IPR036397">
    <property type="entry name" value="RNaseH_sf"/>
</dbReference>
<feature type="domain" description="Piwi" evidence="2">
    <location>
        <begin position="351"/>
        <end position="671"/>
    </location>
</feature>
<dbReference type="HOGENOM" id="CLU_004544_4_1_1"/>
<dbReference type="SUPFAM" id="SSF101690">
    <property type="entry name" value="PAZ domain"/>
    <property type="match status" value="1"/>
</dbReference>
<keyword evidence="4" id="KW-1185">Reference proteome</keyword>
<protein>
    <recommendedName>
        <fullName evidence="2">Piwi domain-containing protein</fullName>
    </recommendedName>
</protein>
<dbReference type="InterPro" id="IPR036085">
    <property type="entry name" value="PAZ_dom_sf"/>
</dbReference>
<dbReference type="GeneID" id="19164468"/>
<dbReference type="SMART" id="SM00950">
    <property type="entry name" value="Piwi"/>
    <property type="match status" value="1"/>
</dbReference>
<proteinExistence type="predicted"/>
<organism evidence="3 4">
    <name type="scientific">Capronia epimyces CBS 606.96</name>
    <dbReference type="NCBI Taxonomy" id="1182542"/>
    <lineage>
        <taxon>Eukaryota</taxon>
        <taxon>Fungi</taxon>
        <taxon>Dikarya</taxon>
        <taxon>Ascomycota</taxon>
        <taxon>Pezizomycotina</taxon>
        <taxon>Eurotiomycetes</taxon>
        <taxon>Chaetothyriomycetidae</taxon>
        <taxon>Chaetothyriales</taxon>
        <taxon>Herpotrichiellaceae</taxon>
        <taxon>Capronia</taxon>
    </lineage>
</organism>
<dbReference type="SUPFAM" id="SSF53098">
    <property type="entry name" value="Ribonuclease H-like"/>
    <property type="match status" value="1"/>
</dbReference>
<comment type="caution">
    <text evidence="3">The sequence shown here is derived from an EMBL/GenBank/DDBJ whole genome shotgun (WGS) entry which is preliminary data.</text>
</comment>
<dbReference type="OrthoDB" id="10252740at2759"/>
<dbReference type="Gene3D" id="3.40.50.2300">
    <property type="match status" value="1"/>
</dbReference>
<reference evidence="3 4" key="1">
    <citation type="submission" date="2013-03" db="EMBL/GenBank/DDBJ databases">
        <title>The Genome Sequence of Capronia epimyces CBS 606.96.</title>
        <authorList>
            <consortium name="The Broad Institute Genomics Platform"/>
            <person name="Cuomo C."/>
            <person name="de Hoog S."/>
            <person name="Gorbushina A."/>
            <person name="Walker B."/>
            <person name="Young S.K."/>
            <person name="Zeng Q."/>
            <person name="Gargeya S."/>
            <person name="Fitzgerald M."/>
            <person name="Haas B."/>
            <person name="Abouelleil A."/>
            <person name="Allen A.W."/>
            <person name="Alvarado L."/>
            <person name="Arachchi H.M."/>
            <person name="Berlin A.M."/>
            <person name="Chapman S.B."/>
            <person name="Gainer-Dewar J."/>
            <person name="Goldberg J."/>
            <person name="Griggs A."/>
            <person name="Gujja S."/>
            <person name="Hansen M."/>
            <person name="Howarth C."/>
            <person name="Imamovic A."/>
            <person name="Ireland A."/>
            <person name="Larimer J."/>
            <person name="McCowan C."/>
            <person name="Murphy C."/>
            <person name="Pearson M."/>
            <person name="Poon T.W."/>
            <person name="Priest M."/>
            <person name="Roberts A."/>
            <person name="Saif S."/>
            <person name="Shea T."/>
            <person name="Sisk P."/>
            <person name="Sykes S."/>
            <person name="Wortman J."/>
            <person name="Nusbaum C."/>
            <person name="Birren B."/>
        </authorList>
    </citation>
    <scope>NUCLEOTIDE SEQUENCE [LARGE SCALE GENOMIC DNA]</scope>
    <source>
        <strain evidence="3 4">CBS 606.96</strain>
    </source>
</reference>
<dbReference type="InterPro" id="IPR012337">
    <property type="entry name" value="RNaseH-like_sf"/>
</dbReference>
<dbReference type="InterPro" id="IPR032472">
    <property type="entry name" value="ArgoL2"/>
</dbReference>
<evidence type="ECO:0000313" key="3">
    <source>
        <dbReference type="EMBL" id="EXJ91778.1"/>
    </source>
</evidence>
<dbReference type="Gene3D" id="2.170.260.10">
    <property type="entry name" value="paz domain"/>
    <property type="match status" value="1"/>
</dbReference>
<dbReference type="Pfam" id="PF02171">
    <property type="entry name" value="Piwi"/>
    <property type="match status" value="1"/>
</dbReference>
<feature type="region of interest" description="Disordered" evidence="1">
    <location>
        <begin position="681"/>
        <end position="702"/>
    </location>
</feature>
<dbReference type="CDD" id="cd04657">
    <property type="entry name" value="Piwi_ago-like"/>
    <property type="match status" value="1"/>
</dbReference>